<dbReference type="InterPro" id="IPR027417">
    <property type="entry name" value="P-loop_NTPase"/>
</dbReference>
<dbReference type="GO" id="GO:0016887">
    <property type="term" value="F:ATP hydrolysis activity"/>
    <property type="evidence" value="ECO:0007669"/>
    <property type="project" value="InterPro"/>
</dbReference>
<dbReference type="PANTHER" id="PTHR35894">
    <property type="entry name" value="GENERAL SECRETION PATHWAY PROTEIN A-RELATED"/>
    <property type="match status" value="1"/>
</dbReference>
<reference evidence="4" key="1">
    <citation type="submission" date="2016-10" db="EMBL/GenBank/DDBJ databases">
        <authorList>
            <person name="Varghese N."/>
            <person name="Submissions S."/>
        </authorList>
    </citation>
    <scope>NUCLEOTIDE SEQUENCE [LARGE SCALE GENOMIC DNA]</scope>
    <source>
        <strain evidence="4">CECT 8338</strain>
    </source>
</reference>
<sequence>MTVLTGVEDYLAHYQLAHDPFAPRTPGFKFFTPQRKPVLAELHHLARYGKQMLAVVAPEGGGKTLLRQALVASSNKDSVQAVVASAREYAETEALIGFFCQAVGAESRDATALMLRSEQLADTGMQLYLVIDDAELLGTDALQMLADLRAAGDQAPRIFLFADDGLVPTLEGLDSSEMPDELPAVHLTMLQPLSPDEVREYLHQRLEGAGQGIELLNDEQIASIVMKSGGWPGRINQAARDLMIQAAAPSVIHHRRKGSGPLIPRKSIIALVLVGLGVLLAWFMGGSEQEPTSTVLQLPESVPVVPAEVEETGSDRLQLDPSDRIELPPAVEPEVVTDERSWDPLPLSDTEERASVPPPVSSVDDQPEPVVDPEPTEPQVAENPAEAPQPTEQAQAVPEPVEPEPESSAVAATGPGIHGPEWYRQRQGNEFVLQLLGSRSEDAARAFIQRHSGLSDLGLFETRHQGQPWFVVTHGIYPNGRAARQAIAQLPEGLREQSPWARDISGIQQSLE</sequence>
<gene>
    <name evidence="3" type="ORF">SAMN05216210_0401</name>
</gene>
<name>A0A1H2E728_9GAMM</name>
<dbReference type="STRING" id="1434072.SAMN05216210_0401"/>
<dbReference type="RefSeq" id="WP_092383622.1">
    <property type="nucleotide sequence ID" value="NZ_LT629787.1"/>
</dbReference>
<evidence type="ECO:0000313" key="4">
    <source>
        <dbReference type="Proteomes" id="UP000243924"/>
    </source>
</evidence>
<dbReference type="InterPro" id="IPR036680">
    <property type="entry name" value="SPOR-like_sf"/>
</dbReference>
<feature type="compositionally biased region" description="Low complexity" evidence="1">
    <location>
        <begin position="377"/>
        <end position="399"/>
    </location>
</feature>
<dbReference type="Proteomes" id="UP000243924">
    <property type="component" value="Chromosome I"/>
</dbReference>
<dbReference type="EMBL" id="LT629787">
    <property type="protein sequence ID" value="SDT90855.1"/>
    <property type="molecule type" value="Genomic_DNA"/>
</dbReference>
<evidence type="ECO:0000256" key="1">
    <source>
        <dbReference type="SAM" id="MobiDB-lite"/>
    </source>
</evidence>
<dbReference type="GO" id="GO:0042834">
    <property type="term" value="F:peptidoglycan binding"/>
    <property type="evidence" value="ECO:0007669"/>
    <property type="project" value="InterPro"/>
</dbReference>
<feature type="region of interest" description="Disordered" evidence="1">
    <location>
        <begin position="307"/>
        <end position="422"/>
    </location>
</feature>
<feature type="compositionally biased region" description="Basic and acidic residues" evidence="1">
    <location>
        <begin position="313"/>
        <end position="326"/>
    </location>
</feature>
<evidence type="ECO:0000313" key="3">
    <source>
        <dbReference type="EMBL" id="SDT90855.1"/>
    </source>
</evidence>
<organism evidence="3 4">
    <name type="scientific">Halopseudomonas salegens</name>
    <dbReference type="NCBI Taxonomy" id="1434072"/>
    <lineage>
        <taxon>Bacteria</taxon>
        <taxon>Pseudomonadati</taxon>
        <taxon>Pseudomonadota</taxon>
        <taxon>Gammaproteobacteria</taxon>
        <taxon>Pseudomonadales</taxon>
        <taxon>Pseudomonadaceae</taxon>
        <taxon>Halopseudomonas</taxon>
    </lineage>
</organism>
<dbReference type="Pfam" id="PF13401">
    <property type="entry name" value="AAA_22"/>
    <property type="match status" value="1"/>
</dbReference>
<protein>
    <submittedName>
        <fullName evidence="3">DamX protein</fullName>
    </submittedName>
</protein>
<dbReference type="OrthoDB" id="6189127at2"/>
<evidence type="ECO:0000259" key="2">
    <source>
        <dbReference type="PROSITE" id="PS51724"/>
    </source>
</evidence>
<dbReference type="InterPro" id="IPR049945">
    <property type="entry name" value="AAA_22"/>
</dbReference>
<dbReference type="PROSITE" id="PS51724">
    <property type="entry name" value="SPOR"/>
    <property type="match status" value="1"/>
</dbReference>
<dbReference type="InterPro" id="IPR052026">
    <property type="entry name" value="ExeA_AAA_ATPase_DNA-bind"/>
</dbReference>
<keyword evidence="4" id="KW-1185">Reference proteome</keyword>
<dbReference type="Pfam" id="PF05036">
    <property type="entry name" value="SPOR"/>
    <property type="match status" value="1"/>
</dbReference>
<dbReference type="PANTHER" id="PTHR35894:SF7">
    <property type="entry name" value="GENERAL SECRETION PATHWAY PROTEIN A-RELATED"/>
    <property type="match status" value="1"/>
</dbReference>
<dbReference type="InterPro" id="IPR007730">
    <property type="entry name" value="SPOR-like_dom"/>
</dbReference>
<dbReference type="AlphaFoldDB" id="A0A1H2E728"/>
<feature type="domain" description="SPOR" evidence="2">
    <location>
        <begin position="425"/>
        <end position="503"/>
    </location>
</feature>
<proteinExistence type="predicted"/>
<accession>A0A1H2E728</accession>
<dbReference type="SUPFAM" id="SSF52540">
    <property type="entry name" value="P-loop containing nucleoside triphosphate hydrolases"/>
    <property type="match status" value="1"/>
</dbReference>
<dbReference type="Gene3D" id="3.30.70.1070">
    <property type="entry name" value="Sporulation related repeat"/>
    <property type="match status" value="1"/>
</dbReference>